<gene>
    <name evidence="9" type="primary">LOC107265944</name>
</gene>
<evidence type="ECO:0000256" key="7">
    <source>
        <dbReference type="SAM" id="MobiDB-lite"/>
    </source>
</evidence>
<evidence type="ECO:0000256" key="4">
    <source>
        <dbReference type="ARBA" id="ARBA00022737"/>
    </source>
</evidence>
<dbReference type="AlphaFoldDB" id="A0AAJ7BQN1"/>
<feature type="compositionally biased region" description="Low complexity" evidence="7">
    <location>
        <begin position="718"/>
        <end position="738"/>
    </location>
</feature>
<dbReference type="GO" id="GO:0000226">
    <property type="term" value="P:microtubule cytoskeleton organization"/>
    <property type="evidence" value="ECO:0007669"/>
    <property type="project" value="TreeGrafter"/>
</dbReference>
<accession>A0AAJ7BQN1</accession>
<feature type="compositionally biased region" description="Low complexity" evidence="7">
    <location>
        <begin position="374"/>
        <end position="387"/>
    </location>
</feature>
<organism evidence="8 9">
    <name type="scientific">Cephus cinctus</name>
    <name type="common">Wheat stem sawfly</name>
    <dbReference type="NCBI Taxonomy" id="211228"/>
    <lineage>
        <taxon>Eukaryota</taxon>
        <taxon>Metazoa</taxon>
        <taxon>Ecdysozoa</taxon>
        <taxon>Arthropoda</taxon>
        <taxon>Hexapoda</taxon>
        <taxon>Insecta</taxon>
        <taxon>Pterygota</taxon>
        <taxon>Neoptera</taxon>
        <taxon>Endopterygota</taxon>
        <taxon>Hymenoptera</taxon>
        <taxon>Cephoidea</taxon>
        <taxon>Cephidae</taxon>
        <taxon>Cephus</taxon>
    </lineage>
</organism>
<feature type="compositionally biased region" description="Low complexity" evidence="7">
    <location>
        <begin position="940"/>
        <end position="950"/>
    </location>
</feature>
<evidence type="ECO:0000313" key="8">
    <source>
        <dbReference type="Proteomes" id="UP000694920"/>
    </source>
</evidence>
<keyword evidence="2 6" id="KW-0963">Cytoplasm</keyword>
<feature type="compositionally biased region" description="Low complexity" evidence="7">
    <location>
        <begin position="546"/>
        <end position="561"/>
    </location>
</feature>
<feature type="compositionally biased region" description="Basic and acidic residues" evidence="7">
    <location>
        <begin position="1056"/>
        <end position="1076"/>
    </location>
</feature>
<protein>
    <recommendedName>
        <fullName evidence="6">Microtubule-associated protein</fullName>
    </recommendedName>
</protein>
<feature type="compositionally biased region" description="Basic and acidic residues" evidence="7">
    <location>
        <begin position="232"/>
        <end position="244"/>
    </location>
</feature>
<evidence type="ECO:0000256" key="3">
    <source>
        <dbReference type="ARBA" id="ARBA00022553"/>
    </source>
</evidence>
<feature type="compositionally biased region" description="Low complexity" evidence="7">
    <location>
        <begin position="520"/>
        <end position="539"/>
    </location>
</feature>
<dbReference type="InterPro" id="IPR027324">
    <property type="entry name" value="MAP2/MAP4/Tau"/>
</dbReference>
<keyword evidence="4" id="KW-0677">Repeat</keyword>
<keyword evidence="5 6" id="KW-0206">Cytoskeleton</keyword>
<dbReference type="KEGG" id="ccin:107265944"/>
<keyword evidence="3" id="KW-0597">Phosphoprotein</keyword>
<feature type="compositionally biased region" description="Basic and acidic residues" evidence="7">
    <location>
        <begin position="313"/>
        <end position="323"/>
    </location>
</feature>
<dbReference type="InterPro" id="IPR001084">
    <property type="entry name" value="MAP_tubulin-bd_rpt"/>
</dbReference>
<feature type="compositionally biased region" description="Basic and acidic residues" evidence="7">
    <location>
        <begin position="388"/>
        <end position="422"/>
    </location>
</feature>
<dbReference type="CTD" id="326116"/>
<feature type="compositionally biased region" description="Basic and acidic residues" evidence="7">
    <location>
        <begin position="351"/>
        <end position="360"/>
    </location>
</feature>
<feature type="compositionally biased region" description="Basic and acidic residues" evidence="7">
    <location>
        <begin position="846"/>
        <end position="873"/>
    </location>
</feature>
<dbReference type="GO" id="GO:0005874">
    <property type="term" value="C:microtubule"/>
    <property type="evidence" value="ECO:0007669"/>
    <property type="project" value="UniProtKB-KW"/>
</dbReference>
<feature type="region of interest" description="Disordered" evidence="7">
    <location>
        <begin position="835"/>
        <end position="1123"/>
    </location>
</feature>
<dbReference type="GeneID" id="107265944"/>
<feature type="compositionally biased region" description="Pro residues" evidence="7">
    <location>
        <begin position="981"/>
        <end position="994"/>
    </location>
</feature>
<evidence type="ECO:0000313" key="9">
    <source>
        <dbReference type="RefSeq" id="XP_015591385.1"/>
    </source>
</evidence>
<feature type="compositionally biased region" description="Pro residues" evidence="7">
    <location>
        <begin position="577"/>
        <end position="590"/>
    </location>
</feature>
<keyword evidence="8" id="KW-1185">Reference proteome</keyword>
<dbReference type="RefSeq" id="XP_015591385.1">
    <property type="nucleotide sequence ID" value="XM_015735899.2"/>
</dbReference>
<feature type="compositionally biased region" description="Basic and acidic residues" evidence="7">
    <location>
        <begin position="602"/>
        <end position="624"/>
    </location>
</feature>
<evidence type="ECO:0000256" key="2">
    <source>
        <dbReference type="ARBA" id="ARBA00022490"/>
    </source>
</evidence>
<feature type="compositionally biased region" description="Basic and acidic residues" evidence="7">
    <location>
        <begin position="1016"/>
        <end position="1039"/>
    </location>
</feature>
<dbReference type="GO" id="GO:0031175">
    <property type="term" value="P:neuron projection development"/>
    <property type="evidence" value="ECO:0007669"/>
    <property type="project" value="TreeGrafter"/>
</dbReference>
<feature type="compositionally biased region" description="Polar residues" evidence="7">
    <location>
        <begin position="689"/>
        <end position="699"/>
    </location>
</feature>
<proteinExistence type="predicted"/>
<feature type="compositionally biased region" description="Polar residues" evidence="7">
    <location>
        <begin position="70"/>
        <end position="84"/>
    </location>
</feature>
<dbReference type="PROSITE" id="PS51491">
    <property type="entry name" value="TAU_MAP_2"/>
    <property type="match status" value="3"/>
</dbReference>
<dbReference type="PANTHER" id="PTHR11501:SF18">
    <property type="entry name" value="MICROTUBULE-ASSOCIATED PROTEIN"/>
    <property type="match status" value="1"/>
</dbReference>
<feature type="compositionally biased region" description="Basic and acidic residues" evidence="7">
    <location>
        <begin position="332"/>
        <end position="343"/>
    </location>
</feature>
<feature type="compositionally biased region" description="Polar residues" evidence="7">
    <location>
        <begin position="463"/>
        <end position="473"/>
    </location>
</feature>
<feature type="compositionally biased region" description="Low complexity" evidence="7">
    <location>
        <begin position="435"/>
        <end position="446"/>
    </location>
</feature>
<feature type="compositionally biased region" description="Polar residues" evidence="7">
    <location>
        <begin position="998"/>
        <end position="1012"/>
    </location>
</feature>
<feature type="region of interest" description="Disordered" evidence="7">
    <location>
        <begin position="288"/>
        <end position="767"/>
    </location>
</feature>
<dbReference type="Proteomes" id="UP000694920">
    <property type="component" value="Unplaced"/>
</dbReference>
<feature type="compositionally biased region" description="Basic and acidic residues" evidence="7">
    <location>
        <begin position="657"/>
        <end position="688"/>
    </location>
</feature>
<feature type="compositionally biased region" description="Basic and acidic residues" evidence="7">
    <location>
        <begin position="899"/>
        <end position="909"/>
    </location>
</feature>
<evidence type="ECO:0000256" key="6">
    <source>
        <dbReference type="RuleBase" id="RU000686"/>
    </source>
</evidence>
<feature type="compositionally biased region" description="Basic and acidic residues" evidence="7">
    <location>
        <begin position="962"/>
        <end position="980"/>
    </location>
</feature>
<feature type="compositionally biased region" description="Polar residues" evidence="7">
    <location>
        <begin position="625"/>
        <end position="646"/>
    </location>
</feature>
<dbReference type="Pfam" id="PF00418">
    <property type="entry name" value="Tubulin-binding"/>
    <property type="match status" value="4"/>
</dbReference>
<dbReference type="PROSITE" id="PS00229">
    <property type="entry name" value="TAU_MAP_1"/>
    <property type="match status" value="2"/>
</dbReference>
<name>A0AAJ7BQN1_CEPCN</name>
<feature type="region of interest" description="Disordered" evidence="7">
    <location>
        <begin position="1"/>
        <end position="273"/>
    </location>
</feature>
<comment type="subcellular location">
    <subcellularLocation>
        <location evidence="1 6">Cytoplasm</location>
        <location evidence="1 6">Cytoskeleton</location>
    </subcellularLocation>
</comment>
<reference evidence="9" key="1">
    <citation type="submission" date="2025-08" db="UniProtKB">
        <authorList>
            <consortium name="RefSeq"/>
        </authorList>
    </citation>
    <scope>IDENTIFICATION</scope>
</reference>
<keyword evidence="6" id="KW-0493">Microtubule</keyword>
<dbReference type="GO" id="GO:0043005">
    <property type="term" value="C:neuron projection"/>
    <property type="evidence" value="ECO:0007669"/>
    <property type="project" value="TreeGrafter"/>
</dbReference>
<sequence>MDPQQTPRAMADPVAVKGDAMVKQSPSLPPAFQARPQGPASPRYPPNNGPTGGPRPLAGQPPPLRRLDSRSSIGSVGPQQFQTRPNFGPPRPPSPGNFAPRPTQQFAPGPRFPQNPTGAIRPGSQSQQHPRPPFGPAGTSLQRPQRISSLESQPLQNPSEFSQPLQNPNFSSSFEGIASPRPGAESRNAPNLNDDRRNISELYAPNDRKFIGSSPVLGKMTDLSQKIGQQEIKAEREADDDIIKRKPVKIRGKDQDNEDDDDDVVFDSDKNQSKEWIVKKSQDEIVRPGTTVIQDLKDSSETNGKPQTPRPPEVIHREVERPAATEVQNDNLTKETVELDKSKSPSQNSLDKQETPRAESRLSTADDINVSLNSFSQKTTPSSTSPAKSEKMPAEDKTVTGGAGDEKSPEKSETPVSEEKNRSNASTPAPEVNQSKSPTPASPKSPGMISSRAEESVKPPNSPNLTSSVTNESPKLPKPVVAASNPPAELPSSRKSRMPSFDSTPEPPKSATSNFPSQRPPSGKSGTSPSSPGTRTPSTPEHRESLSVPGSASPSRSSQGSIKGFDNGQRKSLSPNATPPSSPLSPPKSPKTPKSPGGARLSEGEKKRATFSEESITRKEKQEKTPTSGSVTPDESSRGKSPTTPTGIVRRPQTPLRVDKEKSPEKKTTSARAKKPEPEHHSRAEENTARTNGTSTNGIAGSPTKKSPSKSKDTGKRSTAASPTKSPSKSAKSLPKTPDTAASAVPTEKKKVPMNKVQVGAAPSPNLKTVRSKIGSLENASYKPGGGKVKIENRKLDFSKAQPKIAAKNEKYTPSGGDKKITQVKLQWNAKPKVGSLDNATYKPGGGDKKIETVKLDFKDKAKPKVGSKDNAKHVPGGGSVKSTTTPPKTPQDINEDIETQKIDIKAESKVGSLDNVKHKPGGGDKKIFNDKDYLRQTGSNVDSLSSSGSQVENSISAATGKDNRTGPVKEAKKNFHPEPHPPPPTRSPSPTSTPRPQKSNLAKTPESSTPKKVTIAKEEDVVEEAKKTKSRNVLEKRSPRSPTSPRPPNSLPIKSSEKTSTDNTKKSSSPRDFRLPKLAASLLPESNIQDPVIPVPGPESKIALPKLVETPPPPTRTGGLAQ</sequence>
<evidence type="ECO:0000256" key="5">
    <source>
        <dbReference type="ARBA" id="ARBA00023212"/>
    </source>
</evidence>
<feature type="compositionally biased region" description="Polar residues" evidence="7">
    <location>
        <begin position="139"/>
        <end position="174"/>
    </location>
</feature>
<evidence type="ECO:0000256" key="1">
    <source>
        <dbReference type="ARBA" id="ARBA00004245"/>
    </source>
</evidence>
<feature type="compositionally biased region" description="Basic and acidic residues" evidence="7">
    <location>
        <begin position="916"/>
        <end position="935"/>
    </location>
</feature>
<dbReference type="GO" id="GO:0008017">
    <property type="term" value="F:microtubule binding"/>
    <property type="evidence" value="ECO:0007669"/>
    <property type="project" value="InterPro"/>
</dbReference>
<dbReference type="PANTHER" id="PTHR11501">
    <property type="entry name" value="MICROTUBULE-ASSOCIATED PROTEIN"/>
    <property type="match status" value="1"/>
</dbReference>
<feature type="compositionally biased region" description="Acidic residues" evidence="7">
    <location>
        <begin position="256"/>
        <end position="266"/>
    </location>
</feature>